<evidence type="ECO:0008006" key="2">
    <source>
        <dbReference type="Google" id="ProtNLM"/>
    </source>
</evidence>
<gene>
    <name evidence="1" type="ORF">METZ01_LOCUS150883</name>
</gene>
<reference evidence="1" key="1">
    <citation type="submission" date="2018-05" db="EMBL/GenBank/DDBJ databases">
        <authorList>
            <person name="Lanie J.A."/>
            <person name="Ng W.-L."/>
            <person name="Kazmierczak K.M."/>
            <person name="Andrzejewski T.M."/>
            <person name="Davidsen T.M."/>
            <person name="Wayne K.J."/>
            <person name="Tettelin H."/>
            <person name="Glass J.I."/>
            <person name="Rusch D."/>
            <person name="Podicherti R."/>
            <person name="Tsui H.-C.T."/>
            <person name="Winkler M.E."/>
        </authorList>
    </citation>
    <scope>NUCLEOTIDE SEQUENCE</scope>
</reference>
<protein>
    <recommendedName>
        <fullName evidence="2">DUF5679 domain-containing protein</fullName>
    </recommendedName>
</protein>
<proteinExistence type="predicted"/>
<dbReference type="AlphaFoldDB" id="A0A382A9G1"/>
<sequence length="51" mass="5547">MGNQVMGFCLKCKTYCQIANAREIVMSNGRTRMAGNCSNRGCDGKISKIVS</sequence>
<evidence type="ECO:0000313" key="1">
    <source>
        <dbReference type="EMBL" id="SVA98029.1"/>
    </source>
</evidence>
<dbReference type="EMBL" id="UINC01024427">
    <property type="protein sequence ID" value="SVA98029.1"/>
    <property type="molecule type" value="Genomic_DNA"/>
</dbReference>
<accession>A0A382A9G1</accession>
<organism evidence="1">
    <name type="scientific">marine metagenome</name>
    <dbReference type="NCBI Taxonomy" id="408172"/>
    <lineage>
        <taxon>unclassified sequences</taxon>
        <taxon>metagenomes</taxon>
        <taxon>ecological metagenomes</taxon>
    </lineage>
</organism>
<name>A0A382A9G1_9ZZZZ</name>